<dbReference type="AlphaFoldDB" id="A0A835PMC6"/>
<accession>A0A835PMC6</accession>
<comment type="caution">
    <text evidence="2">The sequence shown here is derived from an EMBL/GenBank/DDBJ whole genome shotgun (WGS) entry which is preliminary data.</text>
</comment>
<reference evidence="2 3" key="1">
    <citation type="journal article" date="2020" name="Nat. Food">
        <title>A phased Vanilla planifolia genome enables genetic improvement of flavour and production.</title>
        <authorList>
            <person name="Hasing T."/>
            <person name="Tang H."/>
            <person name="Brym M."/>
            <person name="Khazi F."/>
            <person name="Huang T."/>
            <person name="Chambers A.H."/>
        </authorList>
    </citation>
    <scope>NUCLEOTIDE SEQUENCE [LARGE SCALE GENOMIC DNA]</scope>
    <source>
        <tissue evidence="2">Leaf</tissue>
    </source>
</reference>
<organism evidence="2 3">
    <name type="scientific">Vanilla planifolia</name>
    <name type="common">Vanilla</name>
    <dbReference type="NCBI Taxonomy" id="51239"/>
    <lineage>
        <taxon>Eukaryota</taxon>
        <taxon>Viridiplantae</taxon>
        <taxon>Streptophyta</taxon>
        <taxon>Embryophyta</taxon>
        <taxon>Tracheophyta</taxon>
        <taxon>Spermatophyta</taxon>
        <taxon>Magnoliopsida</taxon>
        <taxon>Liliopsida</taxon>
        <taxon>Asparagales</taxon>
        <taxon>Orchidaceae</taxon>
        <taxon>Vanilloideae</taxon>
        <taxon>Vanilleae</taxon>
        <taxon>Vanilla</taxon>
    </lineage>
</organism>
<evidence type="ECO:0000313" key="3">
    <source>
        <dbReference type="Proteomes" id="UP000639772"/>
    </source>
</evidence>
<dbReference type="Proteomes" id="UP000639772">
    <property type="component" value="Unassembled WGS sequence"/>
</dbReference>
<proteinExistence type="predicted"/>
<sequence>MVLYYLSIDRAKIERKKRKDERQRETRTNDSKFNGGDTKDAISTRLEQILQKTRDYIDAYSARIWCRDYDTFERTREGATKESCRSGFVEPNIDPPTKTCPWQVEARGFLVSSLESWHEREEKKEWGKNRDLEHVEEKRGGKKELSIPIKGPITAYYDLENHVRLSRHFLIYTLRFKVWSGSSSEVLHAIFIAASHGRHQLILELYSIGYLEKQSHKKMDYARLHNRVSMKTKESQSLSIDGTGNGMIEADRLKAQAKVEGTSKTGRRDLQSCRASQKIAMVGEVQRLLR</sequence>
<gene>
    <name evidence="2" type="ORF">HPP92_025461</name>
</gene>
<dbReference type="EMBL" id="JADCNM010000014">
    <property type="protein sequence ID" value="KAG0454157.1"/>
    <property type="molecule type" value="Genomic_DNA"/>
</dbReference>
<protein>
    <submittedName>
        <fullName evidence="2">Uncharacterized protein</fullName>
    </submittedName>
</protein>
<evidence type="ECO:0000256" key="1">
    <source>
        <dbReference type="SAM" id="MobiDB-lite"/>
    </source>
</evidence>
<feature type="region of interest" description="Disordered" evidence="1">
    <location>
        <begin position="16"/>
        <end position="39"/>
    </location>
</feature>
<evidence type="ECO:0000313" key="2">
    <source>
        <dbReference type="EMBL" id="KAG0454157.1"/>
    </source>
</evidence>
<name>A0A835PMC6_VANPL</name>
<feature type="compositionally biased region" description="Basic and acidic residues" evidence="1">
    <location>
        <begin position="20"/>
        <end position="30"/>
    </location>
</feature>